<dbReference type="GO" id="GO:0016740">
    <property type="term" value="F:transferase activity"/>
    <property type="evidence" value="ECO:0007669"/>
    <property type="project" value="UniProtKB-KW"/>
</dbReference>
<evidence type="ECO:0000256" key="1">
    <source>
        <dbReference type="ARBA" id="ARBA00022679"/>
    </source>
</evidence>
<evidence type="ECO:0000313" key="4">
    <source>
        <dbReference type="Proteomes" id="UP000653076"/>
    </source>
</evidence>
<dbReference type="Proteomes" id="UP000653076">
    <property type="component" value="Unassembled WGS sequence"/>
</dbReference>
<dbReference type="SUPFAM" id="SSF53756">
    <property type="entry name" value="UDP-Glycosyltransferase/glycogen phosphorylase"/>
    <property type="match status" value="1"/>
</dbReference>
<feature type="domain" description="Glycosyl transferase family 1" evidence="2">
    <location>
        <begin position="188"/>
        <end position="370"/>
    </location>
</feature>
<dbReference type="PANTHER" id="PTHR12526:SF638">
    <property type="entry name" value="SPORE COAT PROTEIN SA"/>
    <property type="match status" value="1"/>
</dbReference>
<dbReference type="PANTHER" id="PTHR12526">
    <property type="entry name" value="GLYCOSYLTRANSFERASE"/>
    <property type="match status" value="1"/>
</dbReference>
<gene>
    <name evidence="3" type="ORF">Vqi01_50500</name>
</gene>
<dbReference type="Gene3D" id="3.40.50.2000">
    <property type="entry name" value="Glycogen Phosphorylase B"/>
    <property type="match status" value="2"/>
</dbReference>
<comment type="caution">
    <text evidence="3">The sequence shown here is derived from an EMBL/GenBank/DDBJ whole genome shotgun (WGS) entry which is preliminary data.</text>
</comment>
<keyword evidence="4" id="KW-1185">Reference proteome</keyword>
<dbReference type="Pfam" id="PF00534">
    <property type="entry name" value="Glycos_transf_1"/>
    <property type="match status" value="1"/>
</dbReference>
<reference evidence="3 4" key="1">
    <citation type="submission" date="2021-01" db="EMBL/GenBank/DDBJ databases">
        <title>Whole genome shotgun sequence of Verrucosispora qiuiae NBRC 106684.</title>
        <authorList>
            <person name="Komaki H."/>
            <person name="Tamura T."/>
        </authorList>
    </citation>
    <scope>NUCLEOTIDE SEQUENCE [LARGE SCALE GENOMIC DNA]</scope>
    <source>
        <strain evidence="3 4">NBRC 106684</strain>
    </source>
</reference>
<organism evidence="3 4">
    <name type="scientific">Micromonospora qiuiae</name>
    <dbReference type="NCBI Taxonomy" id="502268"/>
    <lineage>
        <taxon>Bacteria</taxon>
        <taxon>Bacillati</taxon>
        <taxon>Actinomycetota</taxon>
        <taxon>Actinomycetes</taxon>
        <taxon>Micromonosporales</taxon>
        <taxon>Micromonosporaceae</taxon>
        <taxon>Micromonospora</taxon>
    </lineage>
</organism>
<dbReference type="EMBL" id="BOPC01000087">
    <property type="protein sequence ID" value="GIJ29888.1"/>
    <property type="molecule type" value="Genomic_DNA"/>
</dbReference>
<dbReference type="InterPro" id="IPR001296">
    <property type="entry name" value="Glyco_trans_1"/>
</dbReference>
<evidence type="ECO:0000259" key="2">
    <source>
        <dbReference type="Pfam" id="PF00534"/>
    </source>
</evidence>
<protein>
    <submittedName>
        <fullName evidence="3">Glycosyl transferase family 1</fullName>
    </submittedName>
</protein>
<sequence length="397" mass="42855">MGSGYPVTGEQLRVCVVHGPGRPERDGVSDYVVRLSHALAAQGVQVSAVPVRPPRSSGWWTATLTAAREVRRLRPDVAHIQFAPSAYRFARSPGLLPDLLPASLPTVTTLHEFGAWATPHWIPAGVWRPLEAARLWDRETGRLAPASTALVVTNPEHGRLLRNRTGRHPVEIPLAPNVTDHAPASGARERVRSRLGLAPDAFLLVFFGFVHPVKGVRYLLEALPALRAERPALHLAVVGGFTSQALPEPEAQAYRAELTGLADRLRVSDAVTFTGHLPAAEVSELLHAADAAALPFTAGVTLKSGALLAALAHGVPTAVTPPDRLQGPLAAGRAVAVIPHRRDAGAVVTALRPLLHDPDLRRRLGERGRKLVAERSWPVVAARHRDLYELVCRRRGR</sequence>
<proteinExistence type="predicted"/>
<keyword evidence="1 3" id="KW-0808">Transferase</keyword>
<name>A0ABQ4JGY8_9ACTN</name>
<accession>A0ABQ4JGY8</accession>
<evidence type="ECO:0000313" key="3">
    <source>
        <dbReference type="EMBL" id="GIJ29888.1"/>
    </source>
</evidence>